<gene>
    <name evidence="2" type="ORF">HHU08_05865</name>
</gene>
<dbReference type="RefSeq" id="WP_016204297.1">
    <property type="nucleotide sequence ID" value="NZ_JABBPK010000001.1"/>
</dbReference>
<dbReference type="Proteomes" id="UP000588491">
    <property type="component" value="Unassembled WGS sequence"/>
</dbReference>
<keyword evidence="3" id="KW-1185">Reference proteome</keyword>
<evidence type="ECO:0000313" key="2">
    <source>
        <dbReference type="EMBL" id="NMO76519.1"/>
    </source>
</evidence>
<keyword evidence="1" id="KW-1133">Transmembrane helix</keyword>
<dbReference type="InterPro" id="IPR035406">
    <property type="entry name" value="DUF5412"/>
</dbReference>
<keyword evidence="1" id="KW-0812">Transmembrane</keyword>
<proteinExistence type="predicted"/>
<feature type="transmembrane region" description="Helical" evidence="1">
    <location>
        <begin position="15"/>
        <end position="37"/>
    </location>
</feature>
<keyword evidence="1" id="KW-0472">Membrane</keyword>
<comment type="caution">
    <text evidence="2">The sequence shown here is derived from an EMBL/GenBank/DDBJ whole genome shotgun (WGS) entry which is preliminary data.</text>
</comment>
<accession>A0A7Y0PMJ7</accession>
<evidence type="ECO:0000313" key="3">
    <source>
        <dbReference type="Proteomes" id="UP000588491"/>
    </source>
</evidence>
<dbReference type="EMBL" id="JABBPK010000001">
    <property type="protein sequence ID" value="NMO76519.1"/>
    <property type="molecule type" value="Genomic_DNA"/>
</dbReference>
<sequence length="129" mass="14697">MNTNLSNTNKKRNKGLTVIVISLILLGLIGYAVYWAFYDMNRLPKGEYLTEETSPDGTYTLKAYLVNGGATTSYAIRGELVLNNKDNKTKNVYWNNNEETATIEWTDKNTVVVNGHTLHAPKDRFDYRK</sequence>
<protein>
    <submittedName>
        <fullName evidence="2">DUF5412 domain-containing protein</fullName>
    </submittedName>
</protein>
<organism evidence="2 3">
    <name type="scientific">Niallia alba</name>
    <dbReference type="NCBI Taxonomy" id="2729105"/>
    <lineage>
        <taxon>Bacteria</taxon>
        <taxon>Bacillati</taxon>
        <taxon>Bacillota</taxon>
        <taxon>Bacilli</taxon>
        <taxon>Bacillales</taxon>
        <taxon>Bacillaceae</taxon>
        <taxon>Niallia</taxon>
    </lineage>
</organism>
<name>A0A7Y0PMJ7_9BACI</name>
<dbReference type="Pfam" id="PF17428">
    <property type="entry name" value="DUF5412"/>
    <property type="match status" value="1"/>
</dbReference>
<dbReference type="AlphaFoldDB" id="A0A7Y0PMJ7"/>
<evidence type="ECO:0000256" key="1">
    <source>
        <dbReference type="SAM" id="Phobius"/>
    </source>
</evidence>
<reference evidence="2 3" key="1">
    <citation type="submission" date="2020-04" db="EMBL/GenBank/DDBJ databases">
        <title>Bacillus sp. UniB3 isolated from commercial digestive syrup.</title>
        <authorList>
            <person name="Thorat V."/>
            <person name="Kirdat K."/>
            <person name="Tiwarekar B."/>
            <person name="Yadav A."/>
        </authorList>
    </citation>
    <scope>NUCLEOTIDE SEQUENCE [LARGE SCALE GENOMIC DNA]</scope>
    <source>
        <strain evidence="2 3">UniB3</strain>
    </source>
</reference>